<evidence type="ECO:0000313" key="1">
    <source>
        <dbReference type="EMBL" id="KAJ4429296.1"/>
    </source>
</evidence>
<keyword evidence="2" id="KW-1185">Reference proteome</keyword>
<sequence length="357" mass="40545">MQNMPLPHLPVQDVFYLRQLRVYWFGIHNLKTDDSKFFIYHEREAKKGANEKKLKKHDRIYIPGEYKIIIEGTCKKFSVEHLATEDIFDFKACWPAHYKRRCLSNGKEVPRHSKISFAPSEFMTFKYNAENKGTVVVQSYIDGIFSHTFKLNNPNTIFALPIGKSYPLRKVPIKKSKLQDIEKLVSYICHEFQLRDSMQGKVGVYEEAHRISEEGNNRRAGIIAIDRSHGRGLIILDPTIRIEKNTKQDADYNTERTYFFTDTEYGDNYISAISFGSSLRSSAPGDIEFMGKGTAGGGVKLKRKASETRLTAPGEEVASPIVLVSGFALAAPGEKVTSLKTACMSKRVKFKKIRAAK</sequence>
<accession>A0ABQ8S5K0</accession>
<organism evidence="1 2">
    <name type="scientific">Periplaneta americana</name>
    <name type="common">American cockroach</name>
    <name type="synonym">Blatta americana</name>
    <dbReference type="NCBI Taxonomy" id="6978"/>
    <lineage>
        <taxon>Eukaryota</taxon>
        <taxon>Metazoa</taxon>
        <taxon>Ecdysozoa</taxon>
        <taxon>Arthropoda</taxon>
        <taxon>Hexapoda</taxon>
        <taxon>Insecta</taxon>
        <taxon>Pterygota</taxon>
        <taxon>Neoptera</taxon>
        <taxon>Polyneoptera</taxon>
        <taxon>Dictyoptera</taxon>
        <taxon>Blattodea</taxon>
        <taxon>Blattoidea</taxon>
        <taxon>Blattidae</taxon>
        <taxon>Blattinae</taxon>
        <taxon>Periplaneta</taxon>
    </lineage>
</organism>
<evidence type="ECO:0000313" key="2">
    <source>
        <dbReference type="Proteomes" id="UP001148838"/>
    </source>
</evidence>
<reference evidence="1 2" key="1">
    <citation type="journal article" date="2022" name="Allergy">
        <title>Genome assembly and annotation of Periplaneta americana reveal a comprehensive cockroach allergen profile.</title>
        <authorList>
            <person name="Wang L."/>
            <person name="Xiong Q."/>
            <person name="Saelim N."/>
            <person name="Wang L."/>
            <person name="Nong W."/>
            <person name="Wan A.T."/>
            <person name="Shi M."/>
            <person name="Liu X."/>
            <person name="Cao Q."/>
            <person name="Hui J.H.L."/>
            <person name="Sookrung N."/>
            <person name="Leung T.F."/>
            <person name="Tungtrongchitr A."/>
            <person name="Tsui S.K.W."/>
        </authorList>
    </citation>
    <scope>NUCLEOTIDE SEQUENCE [LARGE SCALE GENOMIC DNA]</scope>
    <source>
        <strain evidence="1">PWHHKU_190912</strain>
    </source>
</reference>
<name>A0ABQ8S5K0_PERAM</name>
<dbReference type="EMBL" id="JAJSOF020000036">
    <property type="protein sequence ID" value="KAJ4429296.1"/>
    <property type="molecule type" value="Genomic_DNA"/>
</dbReference>
<dbReference type="Proteomes" id="UP001148838">
    <property type="component" value="Unassembled WGS sequence"/>
</dbReference>
<proteinExistence type="predicted"/>
<comment type="caution">
    <text evidence="1">The sequence shown here is derived from an EMBL/GenBank/DDBJ whole genome shotgun (WGS) entry which is preliminary data.</text>
</comment>
<protein>
    <submittedName>
        <fullName evidence="1">Uncharacterized protein</fullName>
    </submittedName>
</protein>
<gene>
    <name evidence="1" type="ORF">ANN_26300</name>
</gene>